<dbReference type="Pfam" id="PF13426">
    <property type="entry name" value="PAS_9"/>
    <property type="match status" value="1"/>
</dbReference>
<feature type="modified residue" description="4-aspartylphosphate" evidence="3">
    <location>
        <position position="57"/>
    </location>
</feature>
<dbReference type="PROSITE" id="PS50113">
    <property type="entry name" value="PAC"/>
    <property type="match status" value="3"/>
</dbReference>
<evidence type="ECO:0000313" key="10">
    <source>
        <dbReference type="Proteomes" id="UP000594468"/>
    </source>
</evidence>
<dbReference type="SUPFAM" id="SSF141868">
    <property type="entry name" value="EAL domain-like"/>
    <property type="match status" value="1"/>
</dbReference>
<feature type="domain" description="PAS" evidence="5">
    <location>
        <begin position="392"/>
        <end position="448"/>
    </location>
</feature>
<dbReference type="Pfam" id="PF00990">
    <property type="entry name" value="GGDEF"/>
    <property type="match status" value="1"/>
</dbReference>
<dbReference type="PANTHER" id="PTHR44757">
    <property type="entry name" value="DIGUANYLATE CYCLASE DGCP"/>
    <property type="match status" value="1"/>
</dbReference>
<feature type="domain" description="PAC" evidence="6">
    <location>
        <begin position="215"/>
        <end position="266"/>
    </location>
</feature>
<evidence type="ECO:0000313" key="9">
    <source>
        <dbReference type="EMBL" id="QPC82965.1"/>
    </source>
</evidence>
<dbReference type="SMART" id="SM00448">
    <property type="entry name" value="REC"/>
    <property type="match status" value="1"/>
</dbReference>
<dbReference type="InterPro" id="IPR011006">
    <property type="entry name" value="CheY-like_superfamily"/>
</dbReference>
<dbReference type="KEGG" id="pmet:G4Y79_00905"/>
<feature type="domain" description="GGDEF" evidence="8">
    <location>
        <begin position="721"/>
        <end position="853"/>
    </location>
</feature>
<dbReference type="PANTHER" id="PTHR44757:SF2">
    <property type="entry name" value="BIOFILM ARCHITECTURE MAINTENANCE PROTEIN MBAA"/>
    <property type="match status" value="1"/>
</dbReference>
<dbReference type="PROSITE" id="PS50887">
    <property type="entry name" value="GGDEF"/>
    <property type="match status" value="1"/>
</dbReference>
<feature type="domain" description="PAS" evidence="5">
    <location>
        <begin position="140"/>
        <end position="210"/>
    </location>
</feature>
<keyword evidence="3" id="KW-0597">Phosphoprotein</keyword>
<feature type="domain" description="PAS" evidence="5">
    <location>
        <begin position="267"/>
        <end position="337"/>
    </location>
</feature>
<dbReference type="GO" id="GO:0000160">
    <property type="term" value="P:phosphorelay signal transduction system"/>
    <property type="evidence" value="ECO:0007669"/>
    <property type="project" value="InterPro"/>
</dbReference>
<dbReference type="SUPFAM" id="SSF55785">
    <property type="entry name" value="PYP-like sensor domain (PAS domain)"/>
    <property type="match status" value="3"/>
</dbReference>
<dbReference type="Gene3D" id="3.30.70.270">
    <property type="match status" value="1"/>
</dbReference>
<evidence type="ECO:0000259" key="5">
    <source>
        <dbReference type="PROSITE" id="PS50112"/>
    </source>
</evidence>
<dbReference type="InterPro" id="IPR001789">
    <property type="entry name" value="Sig_transdc_resp-reg_receiver"/>
</dbReference>
<dbReference type="Gene3D" id="3.30.450.20">
    <property type="entry name" value="PAS domain"/>
    <property type="match status" value="3"/>
</dbReference>
<proteinExistence type="predicted"/>
<dbReference type="InterPro" id="IPR035965">
    <property type="entry name" value="PAS-like_dom_sf"/>
</dbReference>
<dbReference type="InterPro" id="IPR003018">
    <property type="entry name" value="GAF"/>
</dbReference>
<dbReference type="InterPro" id="IPR000014">
    <property type="entry name" value="PAS"/>
</dbReference>
<dbReference type="Gene3D" id="3.40.50.2300">
    <property type="match status" value="1"/>
</dbReference>
<feature type="domain" description="Response regulatory" evidence="4">
    <location>
        <begin position="8"/>
        <end position="122"/>
    </location>
</feature>
<dbReference type="CDD" id="cd01949">
    <property type="entry name" value="GGDEF"/>
    <property type="match status" value="1"/>
</dbReference>
<dbReference type="InterPro" id="IPR043128">
    <property type="entry name" value="Rev_trsase/Diguanyl_cyclase"/>
</dbReference>
<feature type="domain" description="EAL" evidence="7">
    <location>
        <begin position="862"/>
        <end position="1119"/>
    </location>
</feature>
<dbReference type="AlphaFoldDB" id="A0A7S8IDT5"/>
<dbReference type="SUPFAM" id="SSF55073">
    <property type="entry name" value="Nucleotide cyclase"/>
    <property type="match status" value="1"/>
</dbReference>
<dbReference type="Pfam" id="PF00072">
    <property type="entry name" value="Response_reg"/>
    <property type="match status" value="1"/>
</dbReference>
<dbReference type="RefSeq" id="WP_195171034.1">
    <property type="nucleotide sequence ID" value="NZ_CP062983.1"/>
</dbReference>
<dbReference type="SMART" id="SM00065">
    <property type="entry name" value="GAF"/>
    <property type="match status" value="1"/>
</dbReference>
<evidence type="ECO:0000259" key="6">
    <source>
        <dbReference type="PROSITE" id="PS50113"/>
    </source>
</evidence>
<dbReference type="InterPro" id="IPR035919">
    <property type="entry name" value="EAL_sf"/>
</dbReference>
<dbReference type="PROSITE" id="PS50883">
    <property type="entry name" value="EAL"/>
    <property type="match status" value="1"/>
</dbReference>
<sequence>MSDTNTKRILYIEDDRGLAQLLAHHLAKRGYDVELATSGEEGIAMLATRGHDVVLVDYKLPTQSGLEVLSIITKQPDPPPVIILTGEGDEAIAVKAIQTGASHYLVKDAHGQYFNVLPTLIEQALEHKELLKEQCRAQKALHRYEVLIEKSSELTTVMDAKGTTIYISSSVKKVLGYEVEEVLNQVVGVFTHPDDTDRAVKNFKSIVSKPQGTSMKSLYRLQSKDGRWRWMETHTTNMLNEPLIEGIVIHWHDVTSRIEAEQAVEASEKRYRTLFEQSSDGIFIIDLDGQLVSVNQRAAAMLGTTPDVLIGLNFPKRIFQEQWESVEQDINRIHAGEQRSVAERILITDGENLIVECDMVPIYDENGAPLYIQSIMRDITERKQAEDHLRRSEERFRQLFEHAPIGMVILDRHGQLKRVNNTFCNLVNYNVEELIGRQLDELTYPADRGNMLPADNITTETAFHMECRLVRHNGQVIYTLIEATGINYQLNEEVYLLAQITDITDRRKVESQINEYVTQLELLQQVEEEVNQTLVVENVLRLACDTAMRLSLVECVYISMYDANTERLTLAYGINTPFEVGESLPMNHIAYAVSQNMTPMRLTDLQSNVYRPLQPDAVATMCVPLMVQNQLIGTLTLETHSPNRLSQDYFQFLRVLAGRMAIAIDNANLYEKSQRQIAELKQLHERLDYMAYHDPLTDLPNRFMFQEQLKEALEEAKSTEDMVGVLLIDLDNFKQINDNLGHLTGDAIIKQLAQRVNQVIRDVDLSASMGSDIIVLLRRFKTAKTALLTAEALLQAIRQPIYIGNHTLYVTASIGISLYPSDGANETDLLMKADSALHQSKLNGKNIFQRYDAKINAAIQRRFNLSNELYDALSNNQFTIYYQPQISLRDEQPQAMEALLRWQHPTRGLLLPRDFIPIAEEIGLMNDISNWIIGEVCRNQAQLIAWGHPLHLSFNVNVSHFEQGDFVTSVTQILQQSKCDPSHIQIEVTEHSMLNNFESSQEKVQQLKALGLHIALDNFGAGYSSLSYLQHLAIDTLKLDRTLIAEVDGTNDSAYRSRTIAQSIITLGKNLGLTVVSEGVERQGQLDFLRDTACDQAQGFFLTRPIAFQNLKNWLESARYSRS</sequence>
<dbReference type="InterPro" id="IPR029016">
    <property type="entry name" value="GAF-like_dom_sf"/>
</dbReference>
<protein>
    <submittedName>
        <fullName evidence="9">PAS domain S-box protein</fullName>
    </submittedName>
</protein>
<evidence type="ECO:0000259" key="8">
    <source>
        <dbReference type="PROSITE" id="PS50887"/>
    </source>
</evidence>
<dbReference type="CDD" id="cd00156">
    <property type="entry name" value="REC"/>
    <property type="match status" value="1"/>
</dbReference>
<gene>
    <name evidence="9" type="ORF">G4Y79_00905</name>
</gene>
<dbReference type="InterPro" id="IPR001610">
    <property type="entry name" value="PAC"/>
</dbReference>
<keyword evidence="1" id="KW-0808">Transferase</keyword>
<dbReference type="InterPro" id="IPR013655">
    <property type="entry name" value="PAS_fold_3"/>
</dbReference>
<keyword evidence="10" id="KW-1185">Reference proteome</keyword>
<dbReference type="SMART" id="SM00267">
    <property type="entry name" value="GGDEF"/>
    <property type="match status" value="1"/>
</dbReference>
<evidence type="ECO:0000256" key="3">
    <source>
        <dbReference type="PROSITE-ProRule" id="PRU00169"/>
    </source>
</evidence>
<dbReference type="Gene3D" id="3.20.20.450">
    <property type="entry name" value="EAL domain"/>
    <property type="match status" value="1"/>
</dbReference>
<dbReference type="Gene3D" id="3.30.450.40">
    <property type="match status" value="1"/>
</dbReference>
<feature type="domain" description="PAC" evidence="6">
    <location>
        <begin position="339"/>
        <end position="391"/>
    </location>
</feature>
<dbReference type="Pfam" id="PF08447">
    <property type="entry name" value="PAS_3"/>
    <property type="match status" value="1"/>
</dbReference>
<organism evidence="9 10">
    <name type="scientific">Phototrophicus methaneseepsis</name>
    <dbReference type="NCBI Taxonomy" id="2710758"/>
    <lineage>
        <taxon>Bacteria</taxon>
        <taxon>Bacillati</taxon>
        <taxon>Chloroflexota</taxon>
        <taxon>Candidatus Thermofontia</taxon>
        <taxon>Phototrophicales</taxon>
        <taxon>Phototrophicaceae</taxon>
        <taxon>Phototrophicus</taxon>
    </lineage>
</organism>
<dbReference type="Pfam" id="PF00563">
    <property type="entry name" value="EAL"/>
    <property type="match status" value="1"/>
</dbReference>
<reference evidence="9 10" key="1">
    <citation type="submission" date="2020-02" db="EMBL/GenBank/DDBJ databases">
        <authorList>
            <person name="Zheng R.K."/>
            <person name="Sun C.M."/>
        </authorList>
    </citation>
    <scope>NUCLEOTIDE SEQUENCE [LARGE SCALE GENOMIC DNA]</scope>
    <source>
        <strain evidence="10">rifampicinis</strain>
    </source>
</reference>
<dbReference type="CDD" id="cd01948">
    <property type="entry name" value="EAL"/>
    <property type="match status" value="1"/>
</dbReference>
<dbReference type="SUPFAM" id="SSF52172">
    <property type="entry name" value="CheY-like"/>
    <property type="match status" value="1"/>
</dbReference>
<dbReference type="SMART" id="SM00052">
    <property type="entry name" value="EAL"/>
    <property type="match status" value="1"/>
</dbReference>
<feature type="domain" description="PAC" evidence="6">
    <location>
        <begin position="463"/>
        <end position="515"/>
    </location>
</feature>
<evidence type="ECO:0000259" key="4">
    <source>
        <dbReference type="PROSITE" id="PS50110"/>
    </source>
</evidence>
<dbReference type="PROSITE" id="PS50112">
    <property type="entry name" value="PAS"/>
    <property type="match status" value="3"/>
</dbReference>
<dbReference type="SMART" id="SM00086">
    <property type="entry name" value="PAC"/>
    <property type="match status" value="3"/>
</dbReference>
<dbReference type="Pfam" id="PF13185">
    <property type="entry name" value="GAF_2"/>
    <property type="match status" value="1"/>
</dbReference>
<dbReference type="NCBIfam" id="TIGR00254">
    <property type="entry name" value="GGDEF"/>
    <property type="match status" value="1"/>
</dbReference>
<accession>A0A7S8IDT5</accession>
<evidence type="ECO:0000256" key="2">
    <source>
        <dbReference type="ARBA" id="ARBA00022777"/>
    </source>
</evidence>
<dbReference type="InterPro" id="IPR013656">
    <property type="entry name" value="PAS_4"/>
</dbReference>
<dbReference type="EMBL" id="CP062983">
    <property type="protein sequence ID" value="QPC82965.1"/>
    <property type="molecule type" value="Genomic_DNA"/>
</dbReference>
<dbReference type="Proteomes" id="UP000594468">
    <property type="component" value="Chromosome"/>
</dbReference>
<keyword evidence="2" id="KW-0418">Kinase</keyword>
<dbReference type="InterPro" id="IPR001633">
    <property type="entry name" value="EAL_dom"/>
</dbReference>
<dbReference type="InterPro" id="IPR052155">
    <property type="entry name" value="Biofilm_reg_signaling"/>
</dbReference>
<dbReference type="SMART" id="SM00091">
    <property type="entry name" value="PAS"/>
    <property type="match status" value="3"/>
</dbReference>
<dbReference type="NCBIfam" id="TIGR00229">
    <property type="entry name" value="sensory_box"/>
    <property type="match status" value="3"/>
</dbReference>
<dbReference type="Pfam" id="PF08448">
    <property type="entry name" value="PAS_4"/>
    <property type="match status" value="1"/>
</dbReference>
<dbReference type="GO" id="GO:0016301">
    <property type="term" value="F:kinase activity"/>
    <property type="evidence" value="ECO:0007669"/>
    <property type="project" value="UniProtKB-KW"/>
</dbReference>
<name>A0A7S8IDT5_9CHLR</name>
<dbReference type="InterPro" id="IPR000700">
    <property type="entry name" value="PAS-assoc_C"/>
</dbReference>
<dbReference type="PROSITE" id="PS50110">
    <property type="entry name" value="RESPONSE_REGULATORY"/>
    <property type="match status" value="1"/>
</dbReference>
<dbReference type="InterPro" id="IPR000160">
    <property type="entry name" value="GGDEF_dom"/>
</dbReference>
<evidence type="ECO:0000256" key="1">
    <source>
        <dbReference type="ARBA" id="ARBA00022679"/>
    </source>
</evidence>
<dbReference type="SUPFAM" id="SSF55781">
    <property type="entry name" value="GAF domain-like"/>
    <property type="match status" value="1"/>
</dbReference>
<dbReference type="CDD" id="cd00130">
    <property type="entry name" value="PAS"/>
    <property type="match status" value="3"/>
</dbReference>
<dbReference type="InterPro" id="IPR029787">
    <property type="entry name" value="Nucleotide_cyclase"/>
</dbReference>
<evidence type="ECO:0000259" key="7">
    <source>
        <dbReference type="PROSITE" id="PS50883"/>
    </source>
</evidence>